<dbReference type="Proteomes" id="UP000003748">
    <property type="component" value="Unassembled WGS sequence"/>
</dbReference>
<proteinExistence type="predicted"/>
<gene>
    <name evidence="1" type="ORF">FUSPEROL_00159</name>
</gene>
<comment type="caution">
    <text evidence="1">The sequence shown here is derived from an EMBL/GenBank/DDBJ whole genome shotgun (WGS) entry which is preliminary data.</text>
</comment>
<dbReference type="STRING" id="546275.FUSPEROL_00159"/>
<dbReference type="GeneID" id="78418484"/>
<organism evidence="1 2">
    <name type="scientific">Fusobacterium periodonticum ATCC 33693</name>
    <dbReference type="NCBI Taxonomy" id="546275"/>
    <lineage>
        <taxon>Bacteria</taxon>
        <taxon>Fusobacteriati</taxon>
        <taxon>Fusobacteriota</taxon>
        <taxon>Fusobacteriia</taxon>
        <taxon>Fusobacteriales</taxon>
        <taxon>Fusobacteriaceae</taxon>
        <taxon>Fusobacterium</taxon>
    </lineage>
</organism>
<dbReference type="EMBL" id="ACJY01000023">
    <property type="protein sequence ID" value="EFE87868.1"/>
    <property type="molecule type" value="Genomic_DNA"/>
</dbReference>
<reference evidence="1 2" key="1">
    <citation type="submission" date="2010-02" db="EMBL/GenBank/DDBJ databases">
        <authorList>
            <person name="Weinstock G."/>
            <person name="Sodergren E."/>
            <person name="Clifton S."/>
            <person name="Fulton L."/>
            <person name="Fulton B."/>
            <person name="Courtney L."/>
            <person name="Fronick C."/>
            <person name="Harrison M."/>
            <person name="Strong C."/>
            <person name="Farmer C."/>
            <person name="Delahaunty K."/>
            <person name="Markovic C."/>
            <person name="Hall O."/>
            <person name="Minx P."/>
            <person name="Tomlinson C."/>
            <person name="Mitreva M."/>
            <person name="Nelson J."/>
            <person name="Hou S."/>
            <person name="Wollam A."/>
            <person name="Pepin K.H."/>
            <person name="Johnson M."/>
            <person name="Bhonagiri V."/>
            <person name="Zhang X."/>
            <person name="Suruliraj S."/>
            <person name="Warren W."/>
            <person name="Chinwalla A."/>
            <person name="Mardis E.R."/>
            <person name="Wilson R.K."/>
        </authorList>
    </citation>
    <scope>NUCLEOTIDE SEQUENCE [LARGE SCALE GENOMIC DNA]</scope>
    <source>
        <strain evidence="1 2">ATCC 33693</strain>
    </source>
</reference>
<evidence type="ECO:0008006" key="3">
    <source>
        <dbReference type="Google" id="ProtNLM"/>
    </source>
</evidence>
<name>D4CS01_9FUSO</name>
<protein>
    <recommendedName>
        <fullName evidence="3">DUF4367 domain-containing protein</fullName>
    </recommendedName>
</protein>
<evidence type="ECO:0000313" key="1">
    <source>
        <dbReference type="EMBL" id="EFE87868.1"/>
    </source>
</evidence>
<evidence type="ECO:0000313" key="2">
    <source>
        <dbReference type="Proteomes" id="UP000003748"/>
    </source>
</evidence>
<dbReference type="OrthoDB" id="88094at2"/>
<dbReference type="AlphaFoldDB" id="D4CS01"/>
<dbReference type="RefSeq" id="WP_005970657.1">
    <property type="nucleotide sequence ID" value="NZ_GG665892.1"/>
</dbReference>
<dbReference type="eggNOG" id="ENOG5033ZZX">
    <property type="taxonomic scope" value="Bacteria"/>
</dbReference>
<dbReference type="PROSITE" id="PS51257">
    <property type="entry name" value="PROKAR_LIPOPROTEIN"/>
    <property type="match status" value="1"/>
</dbReference>
<dbReference type="HOGENOM" id="CLU_1701698_0_0_0"/>
<accession>D4CS01</accession>
<sequence length="155" mass="18079">MKKILVFLLAILTLIFVACGKDKDIREFFDKEKISSEFNIVDENKEYFEFEDKDENRDVYRIFIYEKMLSVDFKNPKKIDSLEEAYTERGSNIIYKDENTIIVGIFDPETGFGYNIHNFDSSKTTLEIMVAVGSVDELSKNDLLEILKEAKAFIK</sequence>